<accession>A0A250KKJ9</accession>
<proteinExistence type="predicted"/>
<gene>
    <name evidence="1" type="ORF">PMEL_200728</name>
</gene>
<name>A0A250KKJ9_9BACT</name>
<dbReference type="AlphaFoldDB" id="A0A250KKJ9"/>
<sequence length="76" mass="8667">MKGGWRLMQYHGGENSTKIDKDETYGFLIILRINALCIKLANSLRCSRHCRCLHGLLQVNSSLELCYILVKQVNSV</sequence>
<dbReference type="Proteomes" id="UP000267517">
    <property type="component" value="Chromosome II"/>
</dbReference>
<reference evidence="1 2" key="1">
    <citation type="submission" date="2017-05" db="EMBL/GenBank/DDBJ databases">
        <title>whole genome sequence of Prevotella melaninogenica GAI 07411.</title>
        <authorList>
            <person name="Kondo Y."/>
            <person name="Hoshino T."/>
        </authorList>
    </citation>
    <scope>NUCLEOTIDE SEQUENCE [LARGE SCALE GENOMIC DNA]</scope>
    <source>
        <strain evidence="1 2">GAI 07411</strain>
    </source>
</reference>
<evidence type="ECO:0000313" key="1">
    <source>
        <dbReference type="EMBL" id="BBA30200.1"/>
    </source>
</evidence>
<evidence type="ECO:0000313" key="2">
    <source>
        <dbReference type="Proteomes" id="UP000267517"/>
    </source>
</evidence>
<organism evidence="1 2">
    <name type="scientific">Prevotella melaninogenica</name>
    <dbReference type="NCBI Taxonomy" id="28132"/>
    <lineage>
        <taxon>Bacteria</taxon>
        <taxon>Pseudomonadati</taxon>
        <taxon>Bacteroidota</taxon>
        <taxon>Bacteroidia</taxon>
        <taxon>Bacteroidales</taxon>
        <taxon>Prevotellaceae</taxon>
        <taxon>Prevotella</taxon>
    </lineage>
</organism>
<protein>
    <submittedName>
        <fullName evidence="1">Uncharacterized protein</fullName>
    </submittedName>
</protein>
<dbReference type="EMBL" id="AP018050">
    <property type="protein sequence ID" value="BBA30200.1"/>
    <property type="molecule type" value="Genomic_DNA"/>
</dbReference>